<dbReference type="InterPro" id="IPR042195">
    <property type="entry name" value="ArgJ_beta_C"/>
</dbReference>
<comment type="caution">
    <text evidence="9">Lacks conserved residue(s) required for the propagation of feature annotation.</text>
</comment>
<evidence type="ECO:0000256" key="5">
    <source>
        <dbReference type="ARBA" id="ARBA00022813"/>
    </source>
</evidence>
<dbReference type="AlphaFoldDB" id="A0AAD5STJ8"/>
<comment type="similarity">
    <text evidence="1 9">Belongs to the ArgJ family.</text>
</comment>
<evidence type="ECO:0000313" key="11">
    <source>
        <dbReference type="Proteomes" id="UP001211907"/>
    </source>
</evidence>
<dbReference type="CDD" id="cd02152">
    <property type="entry name" value="OAT"/>
    <property type="match status" value="1"/>
</dbReference>
<dbReference type="GO" id="GO:0006526">
    <property type="term" value="P:L-arginine biosynthetic process"/>
    <property type="evidence" value="ECO:0007669"/>
    <property type="project" value="UniProtKB-UniRule"/>
</dbReference>
<feature type="chain" id="PRO_5041751813" description="Arginine biosynthesis bifunctional protein ArgJ alpha chain" evidence="9">
    <location>
        <begin position="1"/>
        <end position="199"/>
    </location>
</feature>
<dbReference type="NCBIfam" id="TIGR00120">
    <property type="entry name" value="ArgJ"/>
    <property type="match status" value="1"/>
</dbReference>
<feature type="binding site" evidence="9">
    <location>
        <position position="200"/>
    </location>
    <ligand>
        <name>substrate</name>
    </ligand>
</feature>
<comment type="pathway">
    <text evidence="9">Amino-acid biosynthesis; L-arginine biosynthesis; N(2)-acetyl-L-ornithine from L-glutamate: step 1/4.</text>
</comment>
<accession>A0AAD5STJ8</accession>
<comment type="subunit">
    <text evidence="9">Heterodimer of an alpha and a beta chain.</text>
</comment>
<dbReference type="PANTHER" id="PTHR23100:SF0">
    <property type="entry name" value="ARGININE BIOSYNTHESIS BIFUNCTIONAL PROTEIN ARGJ, MITOCHONDRIAL"/>
    <property type="match status" value="1"/>
</dbReference>
<feature type="binding site" evidence="9">
    <location>
        <position position="189"/>
    </location>
    <ligand>
        <name>substrate</name>
    </ligand>
</feature>
<evidence type="ECO:0000256" key="2">
    <source>
        <dbReference type="ARBA" id="ARBA00022571"/>
    </source>
</evidence>
<organism evidence="10 11">
    <name type="scientific">Physocladia obscura</name>
    <dbReference type="NCBI Taxonomy" id="109957"/>
    <lineage>
        <taxon>Eukaryota</taxon>
        <taxon>Fungi</taxon>
        <taxon>Fungi incertae sedis</taxon>
        <taxon>Chytridiomycota</taxon>
        <taxon>Chytridiomycota incertae sedis</taxon>
        <taxon>Chytridiomycetes</taxon>
        <taxon>Chytridiales</taxon>
        <taxon>Chytriomycetaceae</taxon>
        <taxon>Physocladia</taxon>
    </lineage>
</organism>
<dbReference type="InterPro" id="IPR016117">
    <property type="entry name" value="ArgJ-like_dom_sf"/>
</dbReference>
<evidence type="ECO:0000256" key="9">
    <source>
        <dbReference type="HAMAP-Rule" id="MF_03124"/>
    </source>
</evidence>
<keyword evidence="11" id="KW-1185">Reference proteome</keyword>
<evidence type="ECO:0000256" key="7">
    <source>
        <dbReference type="ARBA" id="ARBA00023268"/>
    </source>
</evidence>
<feature type="binding site" evidence="9">
    <location>
        <position position="288"/>
    </location>
    <ligand>
        <name>substrate</name>
    </ligand>
</feature>
<keyword evidence="8 9" id="KW-0012">Acyltransferase</keyword>
<comment type="caution">
    <text evidence="10">The sequence shown here is derived from an EMBL/GenBank/DDBJ whole genome shotgun (WGS) entry which is preliminary data.</text>
</comment>
<feature type="site" description="Involved in the stabilization of negative charge on the oxyanion by the formation of the oxyanion hole" evidence="9">
    <location>
        <position position="124"/>
    </location>
</feature>
<evidence type="ECO:0000256" key="4">
    <source>
        <dbReference type="ARBA" id="ARBA00022679"/>
    </source>
</evidence>
<dbReference type="Proteomes" id="UP001211907">
    <property type="component" value="Unassembled WGS sequence"/>
</dbReference>
<keyword evidence="6 9" id="KW-0496">Mitochondrion</keyword>
<feature type="binding site" evidence="9">
    <location>
        <position position="423"/>
    </location>
    <ligand>
        <name>substrate</name>
    </ligand>
</feature>
<feature type="site" description="Involved in the stabilization of negative charge on the oxyanion by the formation of the oxyanion hole" evidence="9">
    <location>
        <position position="123"/>
    </location>
</feature>
<dbReference type="FunFam" id="3.10.20.340:FF:000002">
    <property type="entry name" value="Arginine biosynthesis bifunctional protein ArgJ, mitochondrial"/>
    <property type="match status" value="1"/>
</dbReference>
<feature type="active site" description="Nucleophile" evidence="9">
    <location>
        <position position="200"/>
    </location>
</feature>
<comment type="catalytic activity">
    <reaction evidence="9">
        <text>N(2)-acetyl-L-ornithine + L-glutamate = N-acetyl-L-glutamate + L-ornithine</text>
        <dbReference type="Rhea" id="RHEA:15349"/>
        <dbReference type="ChEBI" id="CHEBI:29985"/>
        <dbReference type="ChEBI" id="CHEBI:44337"/>
        <dbReference type="ChEBI" id="CHEBI:46911"/>
        <dbReference type="ChEBI" id="CHEBI:57805"/>
        <dbReference type="EC" id="2.3.1.35"/>
    </reaction>
</comment>
<comment type="PTM">
    <text evidence="9">The alpha and beta chains are autoproteolytically processed from a single precursor protein within the mitochondrion.</text>
</comment>
<dbReference type="Pfam" id="PF01960">
    <property type="entry name" value="ArgJ"/>
    <property type="match status" value="1"/>
</dbReference>
<dbReference type="NCBIfam" id="NF003802">
    <property type="entry name" value="PRK05388.1"/>
    <property type="match status" value="1"/>
</dbReference>
<feature type="chain" id="PRO_5041751814" description="Arginine biosynthesis bifunctional protein ArgJ beta chain" evidence="9">
    <location>
        <begin position="200"/>
        <end position="427"/>
    </location>
</feature>
<feature type="binding site" evidence="9">
    <location>
        <position position="162"/>
    </location>
    <ligand>
        <name>substrate</name>
    </ligand>
</feature>
<keyword evidence="7 9" id="KW-0511">Multifunctional enzyme</keyword>
<keyword evidence="3 9" id="KW-0028">Amino-acid biosynthesis</keyword>
<dbReference type="GO" id="GO:0006592">
    <property type="term" value="P:ornithine biosynthetic process"/>
    <property type="evidence" value="ECO:0007669"/>
    <property type="project" value="TreeGrafter"/>
</dbReference>
<dbReference type="EC" id="2.3.1.1" evidence="9"/>
<protein>
    <recommendedName>
        <fullName evidence="9">Arginine biosynthesis bifunctional protein ArgJ, mitochondrial</fullName>
    </recommendedName>
    <domain>
        <recommendedName>
            <fullName evidence="9">Glutamate N-acetyltransferase</fullName>
            <shortName evidence="9">GAT</shortName>
            <ecNumber evidence="9">2.3.1.35</ecNumber>
        </recommendedName>
        <alternativeName>
            <fullName evidence="9">Ornithine acetyltransferase</fullName>
            <shortName evidence="9">OATase</shortName>
        </alternativeName>
        <alternativeName>
            <fullName evidence="9">Ornithine transacetylase</fullName>
        </alternativeName>
    </domain>
    <domain>
        <recommendedName>
            <fullName evidence="9">Amino-acid acetyltransferase</fullName>
            <ecNumber evidence="9">2.3.1.1</ecNumber>
        </recommendedName>
        <alternativeName>
            <fullName evidence="9">N-acetylglutamate synthase</fullName>
            <shortName evidence="9">AGS</shortName>
        </alternativeName>
    </domain>
    <component>
        <recommendedName>
            <fullName evidence="9">Arginine biosynthesis bifunctional protein ArgJ alpha chain</fullName>
        </recommendedName>
    </component>
    <component>
        <recommendedName>
            <fullName evidence="9">Arginine biosynthesis bifunctional protein ArgJ beta chain</fullName>
        </recommendedName>
    </component>
</protein>
<evidence type="ECO:0000256" key="1">
    <source>
        <dbReference type="ARBA" id="ARBA00006774"/>
    </source>
</evidence>
<comment type="pathway">
    <text evidence="9">Amino-acid biosynthesis; L-arginine biosynthesis; L-ornithine and N-acetyl-L-glutamate from L-glutamate and N(2)-acetyl-L-ornithine (cyclic): step 1/1.</text>
</comment>
<dbReference type="Gene3D" id="3.60.70.12">
    <property type="entry name" value="L-amino peptidase D-ALA esterase/amidase"/>
    <property type="match status" value="1"/>
</dbReference>
<dbReference type="PANTHER" id="PTHR23100">
    <property type="entry name" value="ARGININE BIOSYNTHESIS BIFUNCTIONAL PROTEIN ARGJ"/>
    <property type="match status" value="1"/>
</dbReference>
<proteinExistence type="inferred from homology"/>
<name>A0AAD5STJ8_9FUNG</name>
<comment type="catalytic activity">
    <reaction evidence="9">
        <text>L-glutamate + acetyl-CoA = N-acetyl-L-glutamate + CoA + H(+)</text>
        <dbReference type="Rhea" id="RHEA:24292"/>
        <dbReference type="ChEBI" id="CHEBI:15378"/>
        <dbReference type="ChEBI" id="CHEBI:29985"/>
        <dbReference type="ChEBI" id="CHEBI:44337"/>
        <dbReference type="ChEBI" id="CHEBI:57287"/>
        <dbReference type="ChEBI" id="CHEBI:57288"/>
        <dbReference type="EC" id="2.3.1.1"/>
    </reaction>
</comment>
<evidence type="ECO:0000256" key="6">
    <source>
        <dbReference type="ARBA" id="ARBA00023128"/>
    </source>
</evidence>
<dbReference type="GO" id="GO:0004358">
    <property type="term" value="F:L-glutamate N-acetyltransferase activity, acting on acetyl-L-ornithine as donor"/>
    <property type="evidence" value="ECO:0007669"/>
    <property type="project" value="UniProtKB-UniRule"/>
</dbReference>
<dbReference type="SUPFAM" id="SSF56266">
    <property type="entry name" value="DmpA/ArgJ-like"/>
    <property type="match status" value="1"/>
</dbReference>
<sequence length="427" mass="45208">MRRYSTLLKPAVHPKQVPTSGTYPLGFRVAAVNAGLKKNAKALDMALVVSDTKAAVGAVFTKNAFAAAPVIVARQIVADEPFVQAVLVNAGQTGLKDANAAIVATDKALNFATSSKSTIMLSTGVIGVPLKMDKILAAIPKLAAALDSSHASWLSVATGIMTTDTFPKLRSREFIGSTGKSYRMAGWAKGAGMIHPNMGTMLGGIFTDAAVAPACLKAALGYAVERSFNAISVDGDTSTNDSLVVLANGAANGAVLMDNVASEDFIAFRDNLTVFAAELAGLIVRDGEGATKFLDIQVENAKSFEDAKAVASSIARSPLVKTAMFGQDANWGRIICAVGYSGVDIDPTKVNLRMETRESERTHEIVHLFKDGAPFEVFSQQDKDKAKRILAGEDIVIRVDLGIGNSNAQMYTCDLTFDYVKINIDYT</sequence>
<dbReference type="EC" id="2.3.1.35" evidence="9"/>
<dbReference type="EMBL" id="JADGJH010002776">
    <property type="protein sequence ID" value="KAJ3094919.1"/>
    <property type="molecule type" value="Genomic_DNA"/>
</dbReference>
<comment type="function">
    <text evidence="9">Catalyzes two activities which are involved in the cyclic version of arginine biosynthesis: the synthesis of acetylglutamate from glutamate and acetyl-CoA, and of ornithine by transacetylation between acetylornithine and glutamate.</text>
</comment>
<gene>
    <name evidence="10" type="ORF">HK100_005977</name>
</gene>
<reference evidence="10" key="1">
    <citation type="submission" date="2020-05" db="EMBL/GenBank/DDBJ databases">
        <title>Phylogenomic resolution of chytrid fungi.</title>
        <authorList>
            <person name="Stajich J.E."/>
            <person name="Amses K."/>
            <person name="Simmons R."/>
            <person name="Seto K."/>
            <person name="Myers J."/>
            <person name="Bonds A."/>
            <person name="Quandt C.A."/>
            <person name="Barry K."/>
            <person name="Liu P."/>
            <person name="Grigoriev I."/>
            <person name="Longcore J.E."/>
            <person name="James T.Y."/>
        </authorList>
    </citation>
    <scope>NUCLEOTIDE SEQUENCE</scope>
    <source>
        <strain evidence="10">JEL0513</strain>
    </source>
</reference>
<dbReference type="HAMAP" id="MF_01106">
    <property type="entry name" value="ArgJ"/>
    <property type="match status" value="1"/>
</dbReference>
<evidence type="ECO:0000256" key="3">
    <source>
        <dbReference type="ARBA" id="ARBA00022605"/>
    </source>
</evidence>
<comment type="subcellular location">
    <subcellularLocation>
        <location evidence="9">Mitochondrion matrix</location>
    </subcellularLocation>
</comment>
<keyword evidence="5 9" id="KW-0068">Autocatalytic cleavage</keyword>
<evidence type="ECO:0000256" key="8">
    <source>
        <dbReference type="ARBA" id="ARBA00023315"/>
    </source>
</evidence>
<evidence type="ECO:0000313" key="10">
    <source>
        <dbReference type="EMBL" id="KAJ3094919.1"/>
    </source>
</evidence>
<dbReference type="InterPro" id="IPR002813">
    <property type="entry name" value="Arg_biosynth_ArgJ"/>
</dbReference>
<dbReference type="Gene3D" id="3.10.20.340">
    <property type="entry name" value="ArgJ beta chain, C-terminal domain"/>
    <property type="match status" value="1"/>
</dbReference>
<dbReference type="GO" id="GO:0004042">
    <property type="term" value="F:L-glutamate N-acetyltransferase activity"/>
    <property type="evidence" value="ECO:0007669"/>
    <property type="project" value="UniProtKB-UniRule"/>
</dbReference>
<keyword evidence="4 9" id="KW-0808">Transferase</keyword>
<keyword evidence="2 9" id="KW-0055">Arginine biosynthesis</keyword>
<dbReference type="GO" id="GO:0005759">
    <property type="term" value="C:mitochondrial matrix"/>
    <property type="evidence" value="ECO:0007669"/>
    <property type="project" value="UniProtKB-SubCell"/>
</dbReference>